<keyword evidence="4" id="KW-0819">tRNA processing</keyword>
<keyword evidence="5" id="KW-0539">Nucleus</keyword>
<comment type="caution">
    <text evidence="8">The sequence shown here is derived from an EMBL/GenBank/DDBJ whole genome shotgun (WGS) entry which is preliminary data.</text>
</comment>
<dbReference type="PANTHER" id="PTHR12945:SF0">
    <property type="entry name" value="TRNA (ADENINE(58)-N(1))-METHYLTRANSFERASE NON-CATALYTIC SUBUNIT TRM6"/>
    <property type="match status" value="1"/>
</dbReference>
<keyword evidence="9" id="KW-1185">Reference proteome</keyword>
<evidence type="ECO:0000256" key="1">
    <source>
        <dbReference type="ARBA" id="ARBA00004123"/>
    </source>
</evidence>
<dbReference type="GO" id="GO:0031515">
    <property type="term" value="C:tRNA (m1A) methyltransferase complex"/>
    <property type="evidence" value="ECO:0007669"/>
    <property type="project" value="InterPro"/>
</dbReference>
<dbReference type="GO" id="GO:0030488">
    <property type="term" value="P:tRNA methylation"/>
    <property type="evidence" value="ECO:0007669"/>
    <property type="project" value="InterPro"/>
</dbReference>
<protein>
    <recommendedName>
        <fullName evidence="3">tRNA (adenine(58)-N(1))-methyltransferase non-catalytic subunit TRM6</fullName>
    </recommendedName>
    <alternativeName>
        <fullName evidence="6">tRNA(m1A58)-methyltransferase subunit TRM6</fullName>
    </alternativeName>
</protein>
<sequence>MAASASSPLPSPSSPPPSASPPAVIQEGAWVILQMGDGRNFFACAQQKGMMRLGRVTISLSGLIGVPYGSVLEVHPDRLVPLPGTTELYEDLSVGDMDGNDFARGGAPLGEYDGVSLDNRDFADTNTAQRLSMEEVEELKRSGASGQAIIQALASNSDTWEKKTAFAKQKWTQKKAHKYVVRVRALAGCGSNVAEALFVKSGLVKTTAIRPDSIAQLLSFGNVAAGARVLVLDSYSGVVLGCILERLGGEGKAISLYAGAQAHIDHLKYFNLPTDQLAQTLVHFPASALAELEVGRARRRAEGGEGGEEEDARFLATAEEEARARASGKFVLHTTREGEGQGEEKAAGQEDFDRAKWLKYLEKKRRRLCVLAEGRRLLIEGADCLVVASRHDPSVVVPRLLAFLEDGAAFAVYHEYLEPLVALYASLMEAGMLRLQMLSTWWREYQILPGRSHPHMSMSSDGGYLLTGIKVSQGEAGQREGGGEEERQGQEGEKSSGKEGGGNRKRHRNQR</sequence>
<feature type="compositionally biased region" description="Pro residues" evidence="7">
    <location>
        <begin position="9"/>
        <end position="20"/>
    </location>
</feature>
<feature type="region of interest" description="Disordered" evidence="7">
    <location>
        <begin position="474"/>
        <end position="511"/>
    </location>
</feature>
<organism evidence="8 9">
    <name type="scientific">Nannochloropsis gaditana</name>
    <dbReference type="NCBI Taxonomy" id="72520"/>
    <lineage>
        <taxon>Eukaryota</taxon>
        <taxon>Sar</taxon>
        <taxon>Stramenopiles</taxon>
        <taxon>Ochrophyta</taxon>
        <taxon>Eustigmatophyceae</taxon>
        <taxon>Eustigmatales</taxon>
        <taxon>Monodopsidaceae</taxon>
        <taxon>Nannochloropsis</taxon>
    </lineage>
</organism>
<feature type="region of interest" description="Disordered" evidence="7">
    <location>
        <begin position="1"/>
        <end position="22"/>
    </location>
</feature>
<reference evidence="8 9" key="1">
    <citation type="journal article" date="2014" name="Mol. Plant">
        <title>Chromosome Scale Genome Assembly and Transcriptome Profiling of Nannochloropsis gaditana in Nitrogen Depletion.</title>
        <authorList>
            <person name="Corteggiani Carpinelli E."/>
            <person name="Telatin A."/>
            <person name="Vitulo N."/>
            <person name="Forcato C."/>
            <person name="D'Angelo M."/>
            <person name="Schiavon R."/>
            <person name="Vezzi A."/>
            <person name="Giacometti G.M."/>
            <person name="Morosinotto T."/>
            <person name="Valle G."/>
        </authorList>
    </citation>
    <scope>NUCLEOTIDE SEQUENCE [LARGE SCALE GENOMIC DNA]</scope>
    <source>
        <strain evidence="8 9">B-31</strain>
    </source>
</reference>
<feature type="compositionally biased region" description="Basic and acidic residues" evidence="7">
    <location>
        <begin position="477"/>
        <end position="497"/>
    </location>
</feature>
<accession>W7TJI1</accession>
<dbReference type="Proteomes" id="UP000019335">
    <property type="component" value="Chromosome 16"/>
</dbReference>
<dbReference type="EMBL" id="AZIL01001543">
    <property type="protein sequence ID" value="EWM23698.1"/>
    <property type="molecule type" value="Genomic_DNA"/>
</dbReference>
<dbReference type="AlphaFoldDB" id="W7TJI1"/>
<evidence type="ECO:0000256" key="7">
    <source>
        <dbReference type="SAM" id="MobiDB-lite"/>
    </source>
</evidence>
<dbReference type="GO" id="GO:0008168">
    <property type="term" value="F:methyltransferase activity"/>
    <property type="evidence" value="ECO:0007669"/>
    <property type="project" value="UniProtKB-KW"/>
</dbReference>
<dbReference type="OrthoDB" id="10254665at2759"/>
<evidence type="ECO:0000313" key="8">
    <source>
        <dbReference type="EMBL" id="EWM23698.1"/>
    </source>
</evidence>
<dbReference type="Pfam" id="PF04189">
    <property type="entry name" value="Gcd10p"/>
    <property type="match status" value="1"/>
</dbReference>
<evidence type="ECO:0000313" key="9">
    <source>
        <dbReference type="Proteomes" id="UP000019335"/>
    </source>
</evidence>
<comment type="subcellular location">
    <subcellularLocation>
        <location evidence="1">Nucleus</location>
    </subcellularLocation>
</comment>
<evidence type="ECO:0000256" key="6">
    <source>
        <dbReference type="ARBA" id="ARBA00032319"/>
    </source>
</evidence>
<evidence type="ECO:0000256" key="4">
    <source>
        <dbReference type="ARBA" id="ARBA00022694"/>
    </source>
</evidence>
<keyword evidence="8" id="KW-0489">Methyltransferase</keyword>
<keyword evidence="8" id="KW-0808">Transferase</keyword>
<proteinExistence type="inferred from homology"/>
<comment type="similarity">
    <text evidence="2">Belongs to the TRM6/GCD10 family.</text>
</comment>
<dbReference type="PANTHER" id="PTHR12945">
    <property type="entry name" value="TRANSLATION INITIATION FACTOR EIF3-RELATED"/>
    <property type="match status" value="1"/>
</dbReference>
<name>W7TJI1_9STRA</name>
<dbReference type="InterPro" id="IPR017423">
    <property type="entry name" value="TRM6"/>
</dbReference>
<gene>
    <name evidence="8" type="ORF">Naga_100030g2</name>
</gene>
<evidence type="ECO:0000256" key="5">
    <source>
        <dbReference type="ARBA" id="ARBA00023242"/>
    </source>
</evidence>
<evidence type="ECO:0000256" key="2">
    <source>
        <dbReference type="ARBA" id="ARBA00008320"/>
    </source>
</evidence>
<dbReference type="GO" id="GO:0005634">
    <property type="term" value="C:nucleus"/>
    <property type="evidence" value="ECO:0007669"/>
    <property type="project" value="UniProtKB-SubCell"/>
</dbReference>
<evidence type="ECO:0000256" key="3">
    <source>
        <dbReference type="ARBA" id="ARBA00021704"/>
    </source>
</evidence>